<name>A0A3M7PD41_BRAPC</name>
<keyword evidence="2" id="KW-1185">Reference proteome</keyword>
<proteinExistence type="predicted"/>
<dbReference type="AlphaFoldDB" id="A0A3M7PD41"/>
<dbReference type="OrthoDB" id="10165940at2759"/>
<dbReference type="EMBL" id="REGN01011978">
    <property type="protein sequence ID" value="RMZ96680.1"/>
    <property type="molecule type" value="Genomic_DNA"/>
</dbReference>
<sequence>MINVEKLVIDQLTPLKNQEIKVAALNCKRYCLIGMDIIRKVPKLNDHFTKIKETISTFSRENEMETESSDVFLAQSTALMDDISKNLESEILSELSKVAAESFMDLKQNNVFQHRIQLKDPKTKPIKQKIRNVQFHLREKFETVIDEQIAAKLI</sequence>
<reference evidence="1 2" key="1">
    <citation type="journal article" date="2018" name="Sci. Rep.">
        <title>Genomic signatures of local adaptation to the degree of environmental predictability in rotifers.</title>
        <authorList>
            <person name="Franch-Gras L."/>
            <person name="Hahn C."/>
            <person name="Garcia-Roger E.M."/>
            <person name="Carmona M.J."/>
            <person name="Serra M."/>
            <person name="Gomez A."/>
        </authorList>
    </citation>
    <scope>NUCLEOTIDE SEQUENCE [LARGE SCALE GENOMIC DNA]</scope>
    <source>
        <strain evidence="1">HYR1</strain>
    </source>
</reference>
<dbReference type="Proteomes" id="UP000276133">
    <property type="component" value="Unassembled WGS sequence"/>
</dbReference>
<gene>
    <name evidence="1" type="ORF">BpHYR1_031733</name>
</gene>
<feature type="non-terminal residue" evidence="1">
    <location>
        <position position="154"/>
    </location>
</feature>
<comment type="caution">
    <text evidence="1">The sequence shown here is derived from an EMBL/GenBank/DDBJ whole genome shotgun (WGS) entry which is preliminary data.</text>
</comment>
<accession>A0A3M7PD41</accession>
<protein>
    <submittedName>
        <fullName evidence="1">Uncharacterized protein</fullName>
    </submittedName>
</protein>
<evidence type="ECO:0000313" key="2">
    <source>
        <dbReference type="Proteomes" id="UP000276133"/>
    </source>
</evidence>
<organism evidence="1 2">
    <name type="scientific">Brachionus plicatilis</name>
    <name type="common">Marine rotifer</name>
    <name type="synonym">Brachionus muelleri</name>
    <dbReference type="NCBI Taxonomy" id="10195"/>
    <lineage>
        <taxon>Eukaryota</taxon>
        <taxon>Metazoa</taxon>
        <taxon>Spiralia</taxon>
        <taxon>Gnathifera</taxon>
        <taxon>Rotifera</taxon>
        <taxon>Eurotatoria</taxon>
        <taxon>Monogononta</taxon>
        <taxon>Pseudotrocha</taxon>
        <taxon>Ploima</taxon>
        <taxon>Brachionidae</taxon>
        <taxon>Brachionus</taxon>
    </lineage>
</organism>
<evidence type="ECO:0000313" key="1">
    <source>
        <dbReference type="EMBL" id="RMZ96680.1"/>
    </source>
</evidence>